<evidence type="ECO:0000313" key="8">
    <source>
        <dbReference type="Proteomes" id="UP000031192"/>
    </source>
</evidence>
<dbReference type="OrthoDB" id="4937502at2759"/>
<dbReference type="GO" id="GO:0005576">
    <property type="term" value="C:extracellular region"/>
    <property type="evidence" value="ECO:0007669"/>
    <property type="project" value="UniProtKB-SubCell"/>
</dbReference>
<organism evidence="7 8">
    <name type="scientific">Metarhizium guizhouense (strain ARSEF 977)</name>
    <dbReference type="NCBI Taxonomy" id="1276136"/>
    <lineage>
        <taxon>Eukaryota</taxon>
        <taxon>Fungi</taxon>
        <taxon>Dikarya</taxon>
        <taxon>Ascomycota</taxon>
        <taxon>Pezizomycotina</taxon>
        <taxon>Sordariomycetes</taxon>
        <taxon>Hypocreomycetidae</taxon>
        <taxon>Hypocreales</taxon>
        <taxon>Clavicipitaceae</taxon>
        <taxon>Metarhizium</taxon>
    </lineage>
</organism>
<feature type="domain" description="MD-2-related lipid-recognition" evidence="6">
    <location>
        <begin position="52"/>
        <end position="175"/>
    </location>
</feature>
<keyword evidence="4" id="KW-0964">Secreted</keyword>
<evidence type="ECO:0000259" key="6">
    <source>
        <dbReference type="SMART" id="SM00737"/>
    </source>
</evidence>
<dbReference type="FunFam" id="2.60.40.770:FF:000001">
    <property type="entry name" value="NPC intracellular cholesterol transporter 2"/>
    <property type="match status" value="1"/>
</dbReference>
<keyword evidence="8" id="KW-1185">Reference proteome</keyword>
<dbReference type="EMBL" id="AZNH01000008">
    <property type="protein sequence ID" value="KID89420.1"/>
    <property type="molecule type" value="Genomic_DNA"/>
</dbReference>
<dbReference type="PANTHER" id="PTHR11306:SF68">
    <property type="entry name" value="NPC INTRACELLULAR CHOLESTEROL TRANSPORTER 2"/>
    <property type="match status" value="1"/>
</dbReference>
<dbReference type="GO" id="GO:0032934">
    <property type="term" value="F:sterol binding"/>
    <property type="evidence" value="ECO:0007669"/>
    <property type="project" value="InterPro"/>
</dbReference>
<dbReference type="PANTHER" id="PTHR11306">
    <property type="entry name" value="NIEMANN PICK TYPE C2 PROTEIN NPC2-RELATED"/>
    <property type="match status" value="1"/>
</dbReference>
<feature type="signal peptide" evidence="5">
    <location>
        <begin position="1"/>
        <end position="18"/>
    </location>
</feature>
<protein>
    <recommendedName>
        <fullName evidence="3">Phosphatidylglycerol/phosphatidylinositol transfer protein</fullName>
    </recommendedName>
</protein>
<evidence type="ECO:0000256" key="5">
    <source>
        <dbReference type="SAM" id="SignalP"/>
    </source>
</evidence>
<reference evidence="7 8" key="1">
    <citation type="journal article" date="2014" name="Proc. Natl. Acad. Sci. U.S.A.">
        <title>Trajectory and genomic determinants of fungal-pathogen speciation and host adaptation.</title>
        <authorList>
            <person name="Hu X."/>
            <person name="Xiao G."/>
            <person name="Zheng P."/>
            <person name="Shang Y."/>
            <person name="Su Y."/>
            <person name="Zhang X."/>
            <person name="Liu X."/>
            <person name="Zhan S."/>
            <person name="St Leger R.J."/>
            <person name="Wang C."/>
        </authorList>
    </citation>
    <scope>NUCLEOTIDE SEQUENCE [LARGE SCALE GENOMIC DNA]</scope>
    <source>
        <strain evidence="7 8">ARSEF 977</strain>
    </source>
</reference>
<sequence length="178" mass="19137">MILLVLAILTVCPPQYKSLNLSKYLETLVCNMHGSLLFLLLGVLSAANAVIFKDCGSTVKNLNIKIGGCPDAVSVCRFPSGQNASIEATFTPRSSFKNATIKLAASVGVIDIDFPMKFPEACGHWGLKCPGKAGLPQTLRGEVSVESSYPKIKIEVTLQLFDDKGETLICKSFPAEIK</sequence>
<evidence type="ECO:0000256" key="4">
    <source>
        <dbReference type="ARBA" id="ARBA00022525"/>
    </source>
</evidence>
<dbReference type="InterPro" id="IPR003172">
    <property type="entry name" value="ML_dom"/>
</dbReference>
<dbReference type="Gene3D" id="2.60.40.770">
    <property type="match status" value="1"/>
</dbReference>
<evidence type="ECO:0000256" key="3">
    <source>
        <dbReference type="ARBA" id="ARBA00016056"/>
    </source>
</evidence>
<evidence type="ECO:0000313" key="7">
    <source>
        <dbReference type="EMBL" id="KID89420.1"/>
    </source>
</evidence>
<dbReference type="SUPFAM" id="SSF81296">
    <property type="entry name" value="E set domains"/>
    <property type="match status" value="1"/>
</dbReference>
<proteinExistence type="inferred from homology"/>
<evidence type="ECO:0000256" key="1">
    <source>
        <dbReference type="ARBA" id="ARBA00004613"/>
    </source>
</evidence>
<dbReference type="Proteomes" id="UP000031192">
    <property type="component" value="Unassembled WGS sequence"/>
</dbReference>
<dbReference type="Pfam" id="PF02221">
    <property type="entry name" value="E1_DerP2_DerF2"/>
    <property type="match status" value="1"/>
</dbReference>
<dbReference type="SMART" id="SM00737">
    <property type="entry name" value="ML"/>
    <property type="match status" value="1"/>
</dbReference>
<dbReference type="InterPro" id="IPR014756">
    <property type="entry name" value="Ig_E-set"/>
</dbReference>
<dbReference type="HOGENOM" id="CLU_109192_2_0_1"/>
<feature type="chain" id="PRO_5002089759" description="Phosphatidylglycerol/phosphatidylinositol transfer protein" evidence="5">
    <location>
        <begin position="19"/>
        <end position="178"/>
    </location>
</feature>
<dbReference type="InterPro" id="IPR039670">
    <property type="entry name" value="NPC2-like"/>
</dbReference>
<accession>A0A0B4GQ78</accession>
<keyword evidence="5" id="KW-0732">Signal</keyword>
<gene>
    <name evidence="7" type="ORF">MGU_03467</name>
</gene>
<dbReference type="GO" id="GO:0015918">
    <property type="term" value="P:sterol transport"/>
    <property type="evidence" value="ECO:0007669"/>
    <property type="project" value="InterPro"/>
</dbReference>
<comment type="subcellular location">
    <subcellularLocation>
        <location evidence="1">Secreted</location>
    </subcellularLocation>
</comment>
<name>A0A0B4GQ78_METGA</name>
<comment type="caution">
    <text evidence="7">The sequence shown here is derived from an EMBL/GenBank/DDBJ whole genome shotgun (WGS) entry which is preliminary data.</text>
</comment>
<comment type="similarity">
    <text evidence="2">Belongs to the NPC2 family.</text>
</comment>
<evidence type="ECO:0000256" key="2">
    <source>
        <dbReference type="ARBA" id="ARBA00006370"/>
    </source>
</evidence>
<dbReference type="AlphaFoldDB" id="A0A0B4GQ78"/>